<dbReference type="PROSITE" id="PS50983">
    <property type="entry name" value="FE_B12_PBP"/>
    <property type="match status" value="1"/>
</dbReference>
<dbReference type="AlphaFoldDB" id="A0A366MTE7"/>
<evidence type="ECO:0000313" key="2">
    <source>
        <dbReference type="EMBL" id="RBQ28662.1"/>
    </source>
</evidence>
<dbReference type="PANTHER" id="PTHR30535:SF4">
    <property type="entry name" value="HEMIN-BINDING PERIPLASMIC PROTEIN HMUT"/>
    <property type="match status" value="1"/>
</dbReference>
<organism evidence="2 3">
    <name type="scientific">Aliarcobacter vitoriensis</name>
    <dbReference type="NCBI Taxonomy" id="2011099"/>
    <lineage>
        <taxon>Bacteria</taxon>
        <taxon>Pseudomonadati</taxon>
        <taxon>Campylobacterota</taxon>
        <taxon>Epsilonproteobacteria</taxon>
        <taxon>Campylobacterales</taxon>
        <taxon>Arcobacteraceae</taxon>
        <taxon>Aliarcobacter</taxon>
    </lineage>
</organism>
<evidence type="ECO:0000259" key="1">
    <source>
        <dbReference type="PROSITE" id="PS50983"/>
    </source>
</evidence>
<dbReference type="InterPro" id="IPR002491">
    <property type="entry name" value="ABC_transptr_periplasmic_BD"/>
</dbReference>
<accession>A0A366MTE7</accession>
<dbReference type="RefSeq" id="WP_113894742.1">
    <property type="nucleotide sequence ID" value="NZ_JANJGA010000013.1"/>
</dbReference>
<dbReference type="Pfam" id="PF01497">
    <property type="entry name" value="Peripla_BP_2"/>
    <property type="match status" value="1"/>
</dbReference>
<proteinExistence type="predicted"/>
<feature type="domain" description="Fe/B12 periplasmic-binding" evidence="1">
    <location>
        <begin position="22"/>
        <end position="270"/>
    </location>
</feature>
<sequence>MHNIIKISLVFALATTYSYASKIVSVGGSITETIVELGHADKLIGVDLSSAYPKEITSKLPNVGYWLNLPQEGILSLKPEVVITSSQAGPKKLIDSLPNYGIKTYVVEDNPTIESAKNKIRQIGEILGEKEKASNIIERIESNVSKMQEEIKDKKKPKVLFLFSRGEGTIMAAGTETKAGYMINIAGGENVIDFKQYTQISPESILKMNPDVIITSNHTGETGLDKNIVASTNAGKNNQLYTMDMLLISGFTVRVDSALQELSCMFNNNKLSYCSR</sequence>
<dbReference type="SUPFAM" id="SSF53807">
    <property type="entry name" value="Helical backbone' metal receptor"/>
    <property type="match status" value="1"/>
</dbReference>
<dbReference type="OrthoDB" id="9787830at2"/>
<protein>
    <submittedName>
        <fullName evidence="2">Hemin ABC transporter substrate-binding protein</fullName>
    </submittedName>
</protein>
<comment type="caution">
    <text evidence="2">The sequence shown here is derived from an EMBL/GenBank/DDBJ whole genome shotgun (WGS) entry which is preliminary data.</text>
</comment>
<dbReference type="PANTHER" id="PTHR30535">
    <property type="entry name" value="VITAMIN B12-BINDING PROTEIN"/>
    <property type="match status" value="1"/>
</dbReference>
<name>A0A366MTE7_9BACT</name>
<reference evidence="2 3" key="1">
    <citation type="submission" date="2017-10" db="EMBL/GenBank/DDBJ databases">
        <title>Genomics of the genus Arcobacter.</title>
        <authorList>
            <person name="Perez-Cataluna A."/>
            <person name="Figueras M.J."/>
        </authorList>
    </citation>
    <scope>NUCLEOTIDE SEQUENCE [LARGE SCALE GENOMIC DNA]</scope>
    <source>
        <strain evidence="2 3">CECT 9230</strain>
    </source>
</reference>
<dbReference type="InterPro" id="IPR050902">
    <property type="entry name" value="ABC_Transporter_SBP"/>
</dbReference>
<evidence type="ECO:0000313" key="3">
    <source>
        <dbReference type="Proteomes" id="UP000252669"/>
    </source>
</evidence>
<dbReference type="EMBL" id="PDKB01000013">
    <property type="protein sequence ID" value="RBQ28662.1"/>
    <property type="molecule type" value="Genomic_DNA"/>
</dbReference>
<dbReference type="Gene3D" id="3.40.50.1980">
    <property type="entry name" value="Nitrogenase molybdenum iron protein domain"/>
    <property type="match status" value="2"/>
</dbReference>
<gene>
    <name evidence="2" type="ORF">CRU91_08180</name>
</gene>
<keyword evidence="3" id="KW-1185">Reference proteome</keyword>
<dbReference type="Proteomes" id="UP000252669">
    <property type="component" value="Unassembled WGS sequence"/>
</dbReference>